<dbReference type="GO" id="GO:0070973">
    <property type="term" value="P:protein localization to endoplasmic reticulum exit site"/>
    <property type="evidence" value="ECO:0007669"/>
    <property type="project" value="UniProtKB-UniRule"/>
</dbReference>
<keyword evidence="15" id="KW-0675">Receptor</keyword>
<comment type="similarity">
    <text evidence="2 11">Belongs to the BCAP29/BCAP31 family.</text>
</comment>
<feature type="domain" description="Bap31/Bap29 cytoplasmic coiled-coil" evidence="14">
    <location>
        <begin position="164"/>
        <end position="210"/>
    </location>
</feature>
<feature type="transmembrane region" description="Helical" evidence="11">
    <location>
        <begin position="6"/>
        <end position="27"/>
    </location>
</feature>
<dbReference type="InterPro" id="IPR008417">
    <property type="entry name" value="BAP29/BAP31"/>
</dbReference>
<comment type="function">
    <text evidence="11">May play a role in anterograde transport of membrane proteins from the endoplasmic reticulum to the Golgi.</text>
</comment>
<keyword evidence="7 11" id="KW-0653">Protein transport</keyword>
<dbReference type="AlphaFoldDB" id="A0A2G5BCB5"/>
<dbReference type="Gene3D" id="1.20.5.110">
    <property type="match status" value="1"/>
</dbReference>
<evidence type="ECO:0000256" key="6">
    <source>
        <dbReference type="ARBA" id="ARBA00022892"/>
    </source>
</evidence>
<organism evidence="15 16">
    <name type="scientific">Coemansia reversa (strain ATCC 12441 / NRRL 1564)</name>
    <dbReference type="NCBI Taxonomy" id="763665"/>
    <lineage>
        <taxon>Eukaryota</taxon>
        <taxon>Fungi</taxon>
        <taxon>Fungi incertae sedis</taxon>
        <taxon>Zoopagomycota</taxon>
        <taxon>Kickxellomycotina</taxon>
        <taxon>Kickxellomycetes</taxon>
        <taxon>Kickxellales</taxon>
        <taxon>Kickxellaceae</taxon>
        <taxon>Coemansia</taxon>
    </lineage>
</organism>
<evidence type="ECO:0000256" key="8">
    <source>
        <dbReference type="ARBA" id="ARBA00022989"/>
    </source>
</evidence>
<dbReference type="STRING" id="763665.A0A2G5BCB5"/>
<evidence type="ECO:0000313" key="16">
    <source>
        <dbReference type="Proteomes" id="UP000242474"/>
    </source>
</evidence>
<keyword evidence="16" id="KW-1185">Reference proteome</keyword>
<accession>A0A2G5BCB5</accession>
<dbReference type="InterPro" id="IPR041672">
    <property type="entry name" value="Bap31/Bap29_C"/>
</dbReference>
<evidence type="ECO:0000256" key="9">
    <source>
        <dbReference type="ARBA" id="ARBA00023054"/>
    </source>
</evidence>
<protein>
    <recommendedName>
        <fullName evidence="11">Endoplasmic reticulum transmembrane protein</fullName>
    </recommendedName>
</protein>
<feature type="transmembrane region" description="Helical" evidence="11">
    <location>
        <begin position="103"/>
        <end position="122"/>
    </location>
</feature>
<feature type="region of interest" description="Disordered" evidence="12">
    <location>
        <begin position="133"/>
        <end position="184"/>
    </location>
</feature>
<dbReference type="Proteomes" id="UP000242474">
    <property type="component" value="Unassembled WGS sequence"/>
</dbReference>
<keyword evidence="4 11" id="KW-0812">Transmembrane</keyword>
<feature type="transmembrane region" description="Helical" evidence="11">
    <location>
        <begin position="48"/>
        <end position="68"/>
    </location>
</feature>
<dbReference type="GO" id="GO:0006886">
    <property type="term" value="P:intracellular protein transport"/>
    <property type="evidence" value="ECO:0007669"/>
    <property type="project" value="UniProtKB-UniRule"/>
</dbReference>
<dbReference type="EMBL" id="KZ303498">
    <property type="protein sequence ID" value="PIA16664.1"/>
    <property type="molecule type" value="Genomic_DNA"/>
</dbReference>
<evidence type="ECO:0000256" key="11">
    <source>
        <dbReference type="RuleBase" id="RU367026"/>
    </source>
</evidence>
<proteinExistence type="inferred from homology"/>
<dbReference type="Pfam" id="PF18035">
    <property type="entry name" value="Bap31_Bap29_C"/>
    <property type="match status" value="1"/>
</dbReference>
<evidence type="ECO:0000256" key="4">
    <source>
        <dbReference type="ARBA" id="ARBA00022692"/>
    </source>
</evidence>
<dbReference type="OrthoDB" id="435607at2759"/>
<feature type="compositionally biased region" description="Basic and acidic residues" evidence="12">
    <location>
        <begin position="145"/>
        <end position="184"/>
    </location>
</feature>
<keyword evidence="8 11" id="KW-1133">Transmembrane helix</keyword>
<dbReference type="GO" id="GO:0005789">
    <property type="term" value="C:endoplasmic reticulum membrane"/>
    <property type="evidence" value="ECO:0007669"/>
    <property type="project" value="UniProtKB-SubCell"/>
</dbReference>
<evidence type="ECO:0000256" key="5">
    <source>
        <dbReference type="ARBA" id="ARBA00022824"/>
    </source>
</evidence>
<keyword evidence="9" id="KW-0175">Coiled coil</keyword>
<name>A0A2G5BCB5_COERN</name>
<evidence type="ECO:0000259" key="14">
    <source>
        <dbReference type="Pfam" id="PF18035"/>
    </source>
</evidence>
<keyword evidence="3 11" id="KW-0813">Transport</keyword>
<evidence type="ECO:0000256" key="12">
    <source>
        <dbReference type="SAM" id="MobiDB-lite"/>
    </source>
</evidence>
<evidence type="ECO:0000256" key="2">
    <source>
        <dbReference type="ARBA" id="ARBA00007956"/>
    </source>
</evidence>
<dbReference type="PANTHER" id="PTHR12701:SF20">
    <property type="entry name" value="ENDOPLASMIC RETICULUM TRANSMEMBRANE PROTEIN"/>
    <property type="match status" value="1"/>
</dbReference>
<evidence type="ECO:0000256" key="1">
    <source>
        <dbReference type="ARBA" id="ARBA00004477"/>
    </source>
</evidence>
<evidence type="ECO:0000256" key="7">
    <source>
        <dbReference type="ARBA" id="ARBA00022927"/>
    </source>
</evidence>
<keyword evidence="10 11" id="KW-0472">Membrane</keyword>
<evidence type="ECO:0000313" key="15">
    <source>
        <dbReference type="EMBL" id="PIA16664.1"/>
    </source>
</evidence>
<gene>
    <name evidence="15" type="ORF">COEREDRAFT_42249</name>
</gene>
<dbReference type="InterPro" id="IPR040463">
    <property type="entry name" value="BAP29/BAP31_N"/>
</dbReference>
<sequence length="211" mass="24170">MATLQYTGVFALLLAEICVFLLLILPMPVRWKRAMIVWSSRSTIAQRVLYGVRIAFGFIFLLFADAVMRLRKVEHEKESTRIVDEHSLCQQKLQKFYAQRNTYLTGITMFLGLILISTHSLIAQLSENADASTAPRLVSSGPRSSKAETERLKGELAKARKEIEELNRKDRDMETLKKQAESSHKEYMRLADECEKLQKQLDTSNESKKDA</sequence>
<keyword evidence="5 11" id="KW-0256">Endoplasmic reticulum</keyword>
<dbReference type="Pfam" id="PF05529">
    <property type="entry name" value="Bap31"/>
    <property type="match status" value="1"/>
</dbReference>
<evidence type="ECO:0000259" key="13">
    <source>
        <dbReference type="Pfam" id="PF05529"/>
    </source>
</evidence>
<dbReference type="GO" id="GO:0006888">
    <property type="term" value="P:endoplasmic reticulum to Golgi vesicle-mediated transport"/>
    <property type="evidence" value="ECO:0007669"/>
    <property type="project" value="UniProtKB-UniRule"/>
</dbReference>
<keyword evidence="6 11" id="KW-0931">ER-Golgi transport</keyword>
<evidence type="ECO:0000256" key="3">
    <source>
        <dbReference type="ARBA" id="ARBA00022448"/>
    </source>
</evidence>
<feature type="domain" description="BAP29/BAP31 transmembrane" evidence="13">
    <location>
        <begin position="3"/>
        <end position="130"/>
    </location>
</feature>
<reference evidence="15 16" key="1">
    <citation type="journal article" date="2015" name="Genome Biol. Evol.">
        <title>Phylogenomic analyses indicate that early fungi evolved digesting cell walls of algal ancestors of land plants.</title>
        <authorList>
            <person name="Chang Y."/>
            <person name="Wang S."/>
            <person name="Sekimoto S."/>
            <person name="Aerts A.L."/>
            <person name="Choi C."/>
            <person name="Clum A."/>
            <person name="LaButti K.M."/>
            <person name="Lindquist E.A."/>
            <person name="Yee Ngan C."/>
            <person name="Ohm R.A."/>
            <person name="Salamov A.A."/>
            <person name="Grigoriev I.V."/>
            <person name="Spatafora J.W."/>
            <person name="Berbee M.L."/>
        </authorList>
    </citation>
    <scope>NUCLEOTIDE SEQUENCE [LARGE SCALE GENOMIC DNA]</scope>
    <source>
        <strain evidence="15 16">NRRL 1564</strain>
    </source>
</reference>
<evidence type="ECO:0000256" key="10">
    <source>
        <dbReference type="ARBA" id="ARBA00023136"/>
    </source>
</evidence>
<dbReference type="PANTHER" id="PTHR12701">
    <property type="entry name" value="BCR-ASSOCIATED PROTEIN, BAP"/>
    <property type="match status" value="1"/>
</dbReference>
<comment type="subcellular location">
    <subcellularLocation>
        <location evidence="1 11">Endoplasmic reticulum membrane</location>
        <topology evidence="1 11">Multi-pass membrane protein</topology>
    </subcellularLocation>
</comment>